<dbReference type="SUPFAM" id="SSF53822">
    <property type="entry name" value="Periplasmic binding protein-like I"/>
    <property type="match status" value="1"/>
</dbReference>
<feature type="signal peptide" evidence="3">
    <location>
        <begin position="1"/>
        <end position="22"/>
    </location>
</feature>
<keyword evidence="6" id="KW-1185">Reference proteome</keyword>
<accession>A0ABZ0CU78</accession>
<reference evidence="5 6" key="1">
    <citation type="submission" date="2023-10" db="EMBL/GenBank/DDBJ databases">
        <title>Bacteria for the degradation of biodegradable plastic PBAT(Polybutylene adipate terephthalate).</title>
        <authorList>
            <person name="Weon H.-Y."/>
            <person name="Yeon J."/>
        </authorList>
    </citation>
    <scope>NUCLEOTIDE SEQUENCE [LARGE SCALE GENOMIC DNA]</scope>
    <source>
        <strain evidence="5 6">SBD 7-3</strain>
    </source>
</reference>
<evidence type="ECO:0000256" key="1">
    <source>
        <dbReference type="ARBA" id="ARBA00010062"/>
    </source>
</evidence>
<name>A0ABZ0CU78_9BURK</name>
<organism evidence="5 6">
    <name type="scientific">Piscinibacter gummiphilus</name>
    <dbReference type="NCBI Taxonomy" id="946333"/>
    <lineage>
        <taxon>Bacteria</taxon>
        <taxon>Pseudomonadati</taxon>
        <taxon>Pseudomonadota</taxon>
        <taxon>Betaproteobacteria</taxon>
        <taxon>Burkholderiales</taxon>
        <taxon>Sphaerotilaceae</taxon>
        <taxon>Piscinibacter</taxon>
    </lineage>
</organism>
<feature type="domain" description="Leucine-binding protein" evidence="4">
    <location>
        <begin position="37"/>
        <end position="349"/>
    </location>
</feature>
<gene>
    <name evidence="5" type="ORF">RXV79_17355</name>
</gene>
<keyword evidence="2 3" id="KW-0732">Signal</keyword>
<dbReference type="Proteomes" id="UP001303946">
    <property type="component" value="Chromosome"/>
</dbReference>
<protein>
    <submittedName>
        <fullName evidence="5">ABC transporter substrate-binding protein</fullName>
    </submittedName>
</protein>
<feature type="chain" id="PRO_5047235258" evidence="3">
    <location>
        <begin position="23"/>
        <end position="378"/>
    </location>
</feature>
<dbReference type="PANTHER" id="PTHR47235">
    <property type="entry name" value="BLR6548 PROTEIN"/>
    <property type="match status" value="1"/>
</dbReference>
<dbReference type="CDD" id="cd06326">
    <property type="entry name" value="PBP1_ABC_ligand_binding-like"/>
    <property type="match status" value="1"/>
</dbReference>
<dbReference type="RefSeq" id="WP_316699270.1">
    <property type="nucleotide sequence ID" value="NZ_CP136336.1"/>
</dbReference>
<dbReference type="InterPro" id="IPR028081">
    <property type="entry name" value="Leu-bd"/>
</dbReference>
<evidence type="ECO:0000256" key="3">
    <source>
        <dbReference type="SAM" id="SignalP"/>
    </source>
</evidence>
<evidence type="ECO:0000256" key="2">
    <source>
        <dbReference type="ARBA" id="ARBA00022729"/>
    </source>
</evidence>
<dbReference type="EMBL" id="CP136336">
    <property type="protein sequence ID" value="WOB06686.1"/>
    <property type="molecule type" value="Genomic_DNA"/>
</dbReference>
<evidence type="ECO:0000259" key="4">
    <source>
        <dbReference type="Pfam" id="PF13458"/>
    </source>
</evidence>
<proteinExistence type="inferred from homology"/>
<sequence>MKRICRSLAVFICLVVASLAQAAQGVTSESITLLQTADLSGTRAPLVKELNVGWQAYLAHVNAQGGVHGRKVILRSEDDGYVVEKTRQIVMERIRHDDIFAVVSTIGTSNAAATLPLLKAANVPLIAPFSGAEELRRNGGRNVFHIRASYAQEVEKMVEHVLTLGLRRVAVFYDDDAFGQDVLKAAEGALAARSLKLVAQGRVSRGSAEVTEAVQQISRAAPQVVICGSFGKSLVAFVGQMKSTGTAPSFYALSFFPAGPSIAQLGPDARGISVTQVMPRTDSVGSALVREFQALLNKHAPGTKTTPISLEGYVTAKVTVEGLRRAGPNPTRERFVVALESLRDFDLGSLRLTYGPHNRSGLRFVDISVVGETGRLLH</sequence>
<comment type="similarity">
    <text evidence="1">Belongs to the leucine-binding protein family.</text>
</comment>
<dbReference type="Pfam" id="PF13458">
    <property type="entry name" value="Peripla_BP_6"/>
    <property type="match status" value="1"/>
</dbReference>
<dbReference type="PANTHER" id="PTHR47235:SF1">
    <property type="entry name" value="BLR6548 PROTEIN"/>
    <property type="match status" value="1"/>
</dbReference>
<dbReference type="Gene3D" id="3.40.50.2300">
    <property type="match status" value="2"/>
</dbReference>
<evidence type="ECO:0000313" key="6">
    <source>
        <dbReference type="Proteomes" id="UP001303946"/>
    </source>
</evidence>
<evidence type="ECO:0000313" key="5">
    <source>
        <dbReference type="EMBL" id="WOB06686.1"/>
    </source>
</evidence>
<dbReference type="InterPro" id="IPR028082">
    <property type="entry name" value="Peripla_BP_I"/>
</dbReference>